<keyword evidence="4" id="KW-0175">Coiled coil</keyword>
<dbReference type="FunFam" id="2.30.42.10:FF:000055">
    <property type="entry name" value="PDZ and LIM domain protein 3"/>
    <property type="match status" value="1"/>
</dbReference>
<dbReference type="EMBL" id="OV121134">
    <property type="protein sequence ID" value="CAH0553849.1"/>
    <property type="molecule type" value="Genomic_DNA"/>
</dbReference>
<protein>
    <recommendedName>
        <fullName evidence="10">Sorbin and SH3 domain-containing protein 1</fullName>
    </recommendedName>
</protein>
<feature type="compositionally biased region" description="Low complexity" evidence="5">
    <location>
        <begin position="592"/>
        <end position="611"/>
    </location>
</feature>
<feature type="region of interest" description="Disordered" evidence="5">
    <location>
        <begin position="592"/>
        <end position="634"/>
    </location>
</feature>
<dbReference type="InterPro" id="IPR001452">
    <property type="entry name" value="SH3_domain"/>
</dbReference>
<dbReference type="InterPro" id="IPR001478">
    <property type="entry name" value="PDZ"/>
</dbReference>
<dbReference type="Pfam" id="PF00595">
    <property type="entry name" value="PDZ"/>
    <property type="match status" value="1"/>
</dbReference>
<keyword evidence="2" id="KW-0677">Repeat</keyword>
<dbReference type="InterPro" id="IPR036034">
    <property type="entry name" value="PDZ_sf"/>
</dbReference>
<dbReference type="InterPro" id="IPR050384">
    <property type="entry name" value="Endophilin_SH3RF"/>
</dbReference>
<keyword evidence="1 3" id="KW-0728">SH3 domain</keyword>
<feature type="compositionally biased region" description="Basic residues" evidence="5">
    <location>
        <begin position="221"/>
        <end position="233"/>
    </location>
</feature>
<feature type="compositionally biased region" description="Polar residues" evidence="5">
    <location>
        <begin position="1288"/>
        <end position="1306"/>
    </location>
</feature>
<dbReference type="SMART" id="SM00228">
    <property type="entry name" value="PDZ"/>
    <property type="match status" value="1"/>
</dbReference>
<feature type="compositionally biased region" description="Basic and acidic residues" evidence="5">
    <location>
        <begin position="1418"/>
        <end position="1448"/>
    </location>
</feature>
<keyword evidence="9" id="KW-1185">Reference proteome</keyword>
<dbReference type="OrthoDB" id="19092at2759"/>
<dbReference type="CDD" id="cd11780">
    <property type="entry name" value="SH3_Sorbs_3"/>
    <property type="match status" value="1"/>
</dbReference>
<reference evidence="8" key="1">
    <citation type="submission" date="2021-12" db="EMBL/GenBank/DDBJ databases">
        <authorList>
            <person name="King R."/>
        </authorList>
    </citation>
    <scope>NUCLEOTIDE SEQUENCE</scope>
</reference>
<dbReference type="SMART" id="SM00326">
    <property type="entry name" value="SH3"/>
    <property type="match status" value="3"/>
</dbReference>
<evidence type="ECO:0000256" key="4">
    <source>
        <dbReference type="SAM" id="Coils"/>
    </source>
</evidence>
<dbReference type="Pfam" id="PF00018">
    <property type="entry name" value="SH3_1"/>
    <property type="match status" value="2"/>
</dbReference>
<dbReference type="SUPFAM" id="SSF50044">
    <property type="entry name" value="SH3-domain"/>
    <property type="match status" value="3"/>
</dbReference>
<dbReference type="PROSITE" id="PS50002">
    <property type="entry name" value="SH3"/>
    <property type="match status" value="3"/>
</dbReference>
<dbReference type="CDD" id="cd11781">
    <property type="entry name" value="SH3_Sorbs_1"/>
    <property type="match status" value="1"/>
</dbReference>
<dbReference type="PANTHER" id="PTHR14167">
    <property type="entry name" value="SH3 DOMAIN-CONTAINING"/>
    <property type="match status" value="1"/>
</dbReference>
<dbReference type="Pfam" id="PF14604">
    <property type="entry name" value="SH3_9"/>
    <property type="match status" value="1"/>
</dbReference>
<dbReference type="Proteomes" id="UP001154078">
    <property type="component" value="Chromosome 3"/>
</dbReference>
<feature type="domain" description="SH3" evidence="6">
    <location>
        <begin position="1549"/>
        <end position="1608"/>
    </location>
</feature>
<name>A0A9P0FGN8_BRAAE</name>
<feature type="domain" description="PDZ" evidence="7">
    <location>
        <begin position="11"/>
        <end position="85"/>
    </location>
</feature>
<feature type="compositionally biased region" description="Polar residues" evidence="5">
    <location>
        <begin position="1179"/>
        <end position="1192"/>
    </location>
</feature>
<feature type="region of interest" description="Disordered" evidence="5">
    <location>
        <begin position="1166"/>
        <end position="1201"/>
    </location>
</feature>
<feature type="region of interest" description="Disordered" evidence="5">
    <location>
        <begin position="442"/>
        <end position="470"/>
    </location>
</feature>
<feature type="region of interest" description="Disordered" evidence="5">
    <location>
        <begin position="1405"/>
        <end position="1448"/>
    </location>
</feature>
<organism evidence="8 9">
    <name type="scientific">Brassicogethes aeneus</name>
    <name type="common">Rape pollen beetle</name>
    <name type="synonym">Meligethes aeneus</name>
    <dbReference type="NCBI Taxonomy" id="1431903"/>
    <lineage>
        <taxon>Eukaryota</taxon>
        <taxon>Metazoa</taxon>
        <taxon>Ecdysozoa</taxon>
        <taxon>Arthropoda</taxon>
        <taxon>Hexapoda</taxon>
        <taxon>Insecta</taxon>
        <taxon>Pterygota</taxon>
        <taxon>Neoptera</taxon>
        <taxon>Endopterygota</taxon>
        <taxon>Coleoptera</taxon>
        <taxon>Polyphaga</taxon>
        <taxon>Cucujiformia</taxon>
        <taxon>Nitidulidae</taxon>
        <taxon>Meligethinae</taxon>
        <taxon>Brassicogethes</taxon>
    </lineage>
</organism>
<evidence type="ECO:0000313" key="9">
    <source>
        <dbReference type="Proteomes" id="UP001154078"/>
    </source>
</evidence>
<evidence type="ECO:0000259" key="7">
    <source>
        <dbReference type="PROSITE" id="PS50106"/>
    </source>
</evidence>
<dbReference type="FunFam" id="2.30.30.40:FF:000001">
    <property type="entry name" value="Sorbin and SH3 domain-containing protein 1 isoform 2"/>
    <property type="match status" value="1"/>
</dbReference>
<evidence type="ECO:0000256" key="3">
    <source>
        <dbReference type="PROSITE-ProRule" id="PRU00192"/>
    </source>
</evidence>
<accession>A0A9P0FGN8</accession>
<evidence type="ECO:0000313" key="8">
    <source>
        <dbReference type="EMBL" id="CAH0553849.1"/>
    </source>
</evidence>
<feature type="compositionally biased region" description="Low complexity" evidence="5">
    <location>
        <begin position="188"/>
        <end position="204"/>
    </location>
</feature>
<evidence type="ECO:0000259" key="6">
    <source>
        <dbReference type="PROSITE" id="PS50002"/>
    </source>
</evidence>
<evidence type="ECO:0008006" key="10">
    <source>
        <dbReference type="Google" id="ProtNLM"/>
    </source>
</evidence>
<dbReference type="SUPFAM" id="SSF50156">
    <property type="entry name" value="PDZ domain-like"/>
    <property type="match status" value="1"/>
</dbReference>
<proteinExistence type="predicted"/>
<evidence type="ECO:0000256" key="5">
    <source>
        <dbReference type="SAM" id="MobiDB-lite"/>
    </source>
</evidence>
<dbReference type="Gene3D" id="2.30.30.40">
    <property type="entry name" value="SH3 Domains"/>
    <property type="match status" value="3"/>
</dbReference>
<sequence>MTTREVVLEGGSPWGFRMHGGIDTSTQLKISRVNPGSKAALRGIREGDFITSINGKSTKNISNVEAHNLLKNAGENLVLGLNEDCEGSPKRRQYRTVHQETHEETVKKSSVTTFSIKTSQHVESKEPSDNEENLIKGIEKNNQINGKQPDKPKLSSNGISTESTISTLTEQATVRSNSTDFAIASQRSSYSNLTPSPSSASTLTEDGDSTIEQMADSGSSKSRRRRNRRKNNKNKCNADDVIETNTITQIKEEELCKTDYRVDSPDPKVIKTKDIVRKTSITKSRSLDNDEMLNIQELSDSSETEHRIDNNAIISEASESEVEWEETDNLRIPNKDTDNCILSNISLPLEDYRLEEVNLISPEEELTLRNFLECLNLVNSPDDDLLKHTPEISTADSIKEKKAKKRMLLEQYFLPRMNNPRFLDVISEETSDTSDKEVTLLKRNLKRGTPELDKPKSPRKHRRPLRQNAGKPVLVGTKILETTGVQSVVLPETSSNVEVVFLSSSESPDTLSDYDNLDEEDELASSCETLTEQKTELKKNTDSIIQFTPPPTPEHSPKNSIIPEILSVTSYDKSVLSDAVESAIKYSNVISPLAPSRSPSVSSESENASTAKYNPLSSSVADMSSIGKEDDEATVGNDACSLREICLKCLIKMPFGEEMLQELAEVSQSIESYTSKLPSEVLPRVAPNLPAFVYNKQIQESLDDKKDDTQHNASDKIEEEDGKIPTTSAHRLLSIIREEPSVHFEEFNPRFTEKLSNARSQARDLTEWLALARSKSISHIVDENTPVHSPLKRRTSLPQEIYERQLNYLLEKERNIQRELEEVAEERMKLRQFQADDFHISSRGDYAESRRERPASMPVIPTEFFRQQMYEEYMEKMAAREERKQLKVIKLSTSKVNIPEDTEDKLGDVQHICAIEEEFMEKLKQKNGGTLKENSVEPPATNNILEDEEPVLIMDGPSLSGSKKLPKHLKEFIDITKHQQTETICENTSEGIWSPGQRQDSHYKEERFKRYDDENGTIPPVWTPKSATTSPIVERKEFKPVNFQSPVLGRKRIQSTESIGTPDSVKSEARWKLPDTSATEASLYLSSSLEKRLPNSSSLPASGFCDLGTQRLPRAQNPTITLLQKAREGQLPRGAHYIEPEPPIYQKRSHYDRLQGISPVYSVKSEYLSDSENERSRRGTPSSHRQHQGSGHTTKDGMPIILRSEIRDEDQSKWYKKMYDTIHKQKPRNSEYVTVKYKQKRAQYPYASGYLSEPEPGAYDSDYADYKYATLDRRRTPYKERDHDYTSASYTMPRNLPNKSSSSSDILRNGQDLLKPGRIENYTPGHSSIAEKEAKEWWDEVMDIFDGHLDQQKKYPPQQPKSFINQALKESGYESDSTLVFRRKEEATSQPLSPKDQKEAYKTIQKGGDVPFHGLRKNIPDRPKEPEAPPPPEKGRYFERSQSFDESPRKYVENEVTIHYRTPVRQEIKEFLSEDELAHKQAEAMKKIYQEERRRKYLQVSTSLQELQDMNRRRHTDNFIPSQKSPISLNRYDDFEEAAPSRPRPRSPEPRLLARALYNFVGQTARELTFRKGDLIHVRRQVDKNWYEGELNAMVGLLPVNHVEIVPHDGIKATARKSYEGQGRAKYNFVAQTQLELSLAKGELVTITRKVDQNWYEGKIGGRKGIFPVAYIEVLIDPQDPPTPSSKPVASPAAHSMLLNGSAGGKESMGTHSYTPILSSTPTSSGNTYQAKPIHITGNGTYGSLNRYMKSPVNQALHIETQSETIPYRALYKYNPQNDDELELLEGDTVYVLEKCDDGWFVGSSDRTGAFGTFPGNYVEKI</sequence>
<dbReference type="PANTHER" id="PTHR14167:SF116">
    <property type="entry name" value="CAP, ISOFORM AC"/>
    <property type="match status" value="1"/>
</dbReference>
<feature type="region of interest" description="Disordered" evidence="5">
    <location>
        <begin position="139"/>
        <end position="159"/>
    </location>
</feature>
<feature type="region of interest" description="Disordered" evidence="5">
    <location>
        <begin position="187"/>
        <end position="237"/>
    </location>
</feature>
<feature type="region of interest" description="Disordered" evidence="5">
    <location>
        <begin position="1288"/>
        <end position="1308"/>
    </location>
</feature>
<evidence type="ECO:0000256" key="1">
    <source>
        <dbReference type="ARBA" id="ARBA00022443"/>
    </source>
</evidence>
<gene>
    <name evidence="8" type="ORF">MELIAE_LOCUS5746</name>
</gene>
<dbReference type="Gene3D" id="2.30.42.10">
    <property type="match status" value="1"/>
</dbReference>
<dbReference type="CDD" id="cd11782">
    <property type="entry name" value="SH3_Sorbs_2"/>
    <property type="match status" value="1"/>
</dbReference>
<feature type="coiled-coil region" evidence="4">
    <location>
        <begin position="806"/>
        <end position="836"/>
    </location>
</feature>
<dbReference type="PROSITE" id="PS50106">
    <property type="entry name" value="PDZ"/>
    <property type="match status" value="1"/>
</dbReference>
<evidence type="ECO:0000256" key="2">
    <source>
        <dbReference type="ARBA" id="ARBA00022737"/>
    </source>
</evidence>
<feature type="domain" description="SH3" evidence="6">
    <location>
        <begin position="1618"/>
        <end position="1677"/>
    </location>
</feature>
<dbReference type="InterPro" id="IPR036028">
    <property type="entry name" value="SH3-like_dom_sf"/>
</dbReference>
<feature type="domain" description="SH3" evidence="6">
    <location>
        <begin position="1763"/>
        <end position="1822"/>
    </location>
</feature>